<keyword evidence="3" id="KW-1185">Reference proteome</keyword>
<feature type="transmembrane region" description="Helical" evidence="1">
    <location>
        <begin position="366"/>
        <end position="386"/>
    </location>
</feature>
<feature type="transmembrane region" description="Helical" evidence="1">
    <location>
        <begin position="277"/>
        <end position="297"/>
    </location>
</feature>
<sequence>MASSSSLVLDEARLLLSRTLFPIFLLAPMTTTVQEQSRIHLVRHLLQQSWSWKPFNKAPSSSSTVELVTSYLLSLLAYPFYRSDPEVDLAATLRVVLSLLSALSSIWLARRIRPTFGTRTAKYYLVFEATQLLATREMTRLDGVSWAVPLVRIASALLINPRLPSPLDADDRPRNASNKIRSLDTLLGLGLLGLASVMLCPALIALLVPSLWNTWSSGLVDGMQVSGIVGGLIGVDAALTTLTNHPSSSPSHILSTLPTRISHLFSTSQNFHHSSLFLPYLTHLGPTLLFSTLSFLVDKRCRKLLGTTIIALLSLHYFTSLGLGEEEDMMKRVRIWVLVSSTACGVCAASSARVVGIMFGTTAQNLILGSVIAGNLYLAFMSKASATV</sequence>
<dbReference type="STRING" id="796604.A0A2X0ML49"/>
<dbReference type="AlphaFoldDB" id="A0A2X0ML49"/>
<dbReference type="Proteomes" id="UP000249464">
    <property type="component" value="Unassembled WGS sequence"/>
</dbReference>
<feature type="transmembrane region" description="Helical" evidence="1">
    <location>
        <begin position="186"/>
        <end position="208"/>
    </location>
</feature>
<feature type="transmembrane region" description="Helical" evidence="1">
    <location>
        <begin position="87"/>
        <end position="109"/>
    </location>
</feature>
<dbReference type="EMBL" id="FQNC01000085">
    <property type="protein sequence ID" value="SGZ23660.1"/>
    <property type="molecule type" value="Genomic_DNA"/>
</dbReference>
<keyword evidence="1" id="KW-1133">Transmembrane helix</keyword>
<name>A0A2X0ML49_9BASI</name>
<evidence type="ECO:0000313" key="3">
    <source>
        <dbReference type="Proteomes" id="UP000249464"/>
    </source>
</evidence>
<organism evidence="2 3">
    <name type="scientific">Microbotryum silenes-dioicae</name>
    <dbReference type="NCBI Taxonomy" id="796604"/>
    <lineage>
        <taxon>Eukaryota</taxon>
        <taxon>Fungi</taxon>
        <taxon>Dikarya</taxon>
        <taxon>Basidiomycota</taxon>
        <taxon>Pucciniomycotina</taxon>
        <taxon>Microbotryomycetes</taxon>
        <taxon>Microbotryales</taxon>
        <taxon>Microbotryaceae</taxon>
        <taxon>Microbotryum</taxon>
    </lineage>
</organism>
<feature type="transmembrane region" description="Helical" evidence="1">
    <location>
        <begin position="335"/>
        <end position="359"/>
    </location>
</feature>
<gene>
    <name evidence="2" type="primary">BQ5605_C023g09616</name>
    <name evidence="2" type="ORF">BQ5605_C023G09616</name>
</gene>
<reference evidence="2 3" key="1">
    <citation type="submission" date="2016-11" db="EMBL/GenBank/DDBJ databases">
        <authorList>
            <person name="Jaros S."/>
            <person name="Januszkiewicz K."/>
            <person name="Wedrychowicz H."/>
        </authorList>
    </citation>
    <scope>NUCLEOTIDE SEQUENCE [LARGE SCALE GENOMIC DNA]</scope>
</reference>
<accession>A0A2X0ML49</accession>
<keyword evidence="1" id="KW-0472">Membrane</keyword>
<keyword evidence="1" id="KW-0812">Transmembrane</keyword>
<evidence type="ECO:0000256" key="1">
    <source>
        <dbReference type="SAM" id="Phobius"/>
    </source>
</evidence>
<proteinExistence type="predicted"/>
<feature type="transmembrane region" description="Helical" evidence="1">
    <location>
        <begin position="304"/>
        <end position="323"/>
    </location>
</feature>
<protein>
    <submittedName>
        <fullName evidence="2">BQ5605_C023g09616 protein</fullName>
    </submittedName>
</protein>
<evidence type="ECO:0000313" key="2">
    <source>
        <dbReference type="EMBL" id="SGZ23660.1"/>
    </source>
</evidence>